<evidence type="ECO:0000256" key="9">
    <source>
        <dbReference type="ARBA" id="ARBA00023296"/>
    </source>
</evidence>
<proteinExistence type="inferred from homology"/>
<dbReference type="GO" id="GO:0005198">
    <property type="term" value="F:structural molecule activity"/>
    <property type="evidence" value="ECO:0007669"/>
    <property type="project" value="InterPro"/>
</dbReference>
<dbReference type="GO" id="GO:0140267">
    <property type="term" value="P:symbiont entry into host cell via permeabilization of host membrane"/>
    <property type="evidence" value="ECO:0007669"/>
    <property type="project" value="UniProtKB-KW"/>
</dbReference>
<evidence type="ECO:0000256" key="10">
    <source>
        <dbReference type="ARBA" id="ARBA00024835"/>
    </source>
</evidence>
<dbReference type="InterPro" id="IPR000145">
    <property type="entry name" value="Capsid_VP5_Orbivir"/>
</dbReference>
<evidence type="ECO:0000256" key="3">
    <source>
        <dbReference type="ARBA" id="ARBA00015353"/>
    </source>
</evidence>
<keyword evidence="6" id="KW-1173">Viral penetration via permeabilization of host membrane</keyword>
<evidence type="ECO:0000256" key="8">
    <source>
        <dbReference type="ARBA" id="ARBA00022844"/>
    </source>
</evidence>
<reference evidence="11 12" key="1">
    <citation type="journal article" date="2012" name="PLoS ONE">
        <title>Full Genome Sequencing and Genetic Characterization of Eubenangee Viruses Identify Pata Virus as a Distinct Species within the Genus Orbivirus.</title>
        <authorList>
            <person name="Belaganahalli M.N."/>
            <person name="Maan S."/>
            <person name="Maan N.S."/>
            <person name="Nomikou K."/>
            <person name="Pritchard I."/>
            <person name="Lunt R."/>
            <person name="Kirkland P.D."/>
            <person name="Attoui H."/>
            <person name="Brownlie J."/>
            <person name="Mertens P.P."/>
        </authorList>
    </citation>
    <scope>NUCLEOTIDE SEQUENCE [LARGE SCALE GENOMIC DNA]</scope>
    <source>
        <strain evidence="11">AUS1978/03</strain>
    </source>
</reference>
<keyword evidence="7" id="KW-1152">Outer capsid protein</keyword>
<dbReference type="GO" id="GO:0039624">
    <property type="term" value="C:viral outer capsid"/>
    <property type="evidence" value="ECO:0007669"/>
    <property type="project" value="UniProtKB-KW"/>
</dbReference>
<dbReference type="Proteomes" id="UP000169453">
    <property type="component" value="Genome"/>
</dbReference>
<protein>
    <recommendedName>
        <fullName evidence="3">Outer capsid protein VP5</fullName>
    </recommendedName>
</protein>
<comment type="function">
    <text evidence="10">VP5 protein is one of the two proteins (with VP2) which constitute the virus particle outer capsid. Acts as a membrane permeabilization protein that mediates release of viral particles from endosomal compartments into the cytoplasm. Permeabilization activity is probably negatively regulated by VP2 and is triggered by endosomal degradation of VP2 and exposure to low pH.</text>
</comment>
<evidence type="ECO:0000256" key="6">
    <source>
        <dbReference type="ARBA" id="ARBA00022648"/>
    </source>
</evidence>
<name>H9ZXQ7_9REOV</name>
<sequence length="529" mass="59619">MGKFLNKLNKFGKKTWSALNSSTAKKVYSTIGKAVEAVASSEIGSAAIDGVIQGTVQAALTGESYGESVKQAVLLNVLGKADALPDPLSVGEQALVKKVKELEEHEKNEQVYNMYNKEILKTFGEELEDVRCFALGTLKEESKMEDQIKILGTALDGYGKILGHEMMGLEKLATALQKETLARTNEERLMVKEYRSKIDALAQAVETEREGIQEEAFQEIITMSTDVLEAAAEEVPIFGSAAAAAIATGRAIEGGLKLKKVIESLTGINLSHMSTPKIQPETVRILAIKDSPEEIEDKDLVRGIKQKLKVVNENAMEIQHIKEEIYPKIIKAAKEDHKILGHKKETMLHPLTITKFSIPQAEHPQIHVYSAPWDSDEVFMFHCVPPHHQDESFFIGFDLELEYVMYIDLTVRRHRLNRDVQEVTGVDFKQAYNDFLNLAADVEGASHIHKKRLLRSRDNHPIYLGPRDYEVDFDTLRTNAMELVFNDELQMHVLRGPLHFQRRAIMGALRYGVEVMRHKLDRDLFLKYA</sequence>
<comment type="subcellular location">
    <subcellularLocation>
        <location evidence="1">Virion</location>
    </subcellularLocation>
</comment>
<organism evidence="11 12">
    <name type="scientific">Tilligerry virus</name>
    <dbReference type="NCBI Taxonomy" id="1170505"/>
    <lineage>
        <taxon>Viruses</taxon>
        <taxon>Riboviria</taxon>
        <taxon>Orthornavirae</taxon>
        <taxon>Duplornaviricota</taxon>
        <taxon>Resentoviricetes</taxon>
        <taxon>Reovirales</taxon>
        <taxon>Sedoreoviridae</taxon>
        <taxon>Orbivirus</taxon>
        <taxon>Orbivirus eubenangeense</taxon>
        <taxon>Eubenangee virus</taxon>
    </lineage>
</organism>
<evidence type="ECO:0000256" key="4">
    <source>
        <dbReference type="ARBA" id="ARBA00022561"/>
    </source>
</evidence>
<evidence type="ECO:0000313" key="11">
    <source>
        <dbReference type="EMBL" id="AFH41504.1"/>
    </source>
</evidence>
<keyword evidence="4" id="KW-0167">Capsid protein</keyword>
<evidence type="ECO:0000256" key="1">
    <source>
        <dbReference type="ARBA" id="ARBA00004328"/>
    </source>
</evidence>
<accession>H9ZXQ7</accession>
<keyword evidence="9" id="KW-1160">Virus entry into host cell</keyword>
<evidence type="ECO:0000256" key="2">
    <source>
        <dbReference type="ARBA" id="ARBA00007624"/>
    </source>
</evidence>
<dbReference type="Pfam" id="PF00901">
    <property type="entry name" value="Orbi_VP5"/>
    <property type="match status" value="1"/>
</dbReference>
<evidence type="ECO:0000313" key="12">
    <source>
        <dbReference type="Proteomes" id="UP000169453"/>
    </source>
</evidence>
<evidence type="ECO:0000256" key="7">
    <source>
        <dbReference type="ARBA" id="ARBA00022770"/>
    </source>
</evidence>
<keyword evidence="5" id="KW-1162">Viral penetration into host cytoplasm</keyword>
<dbReference type="EMBL" id="JQ070371">
    <property type="protein sequence ID" value="AFH41504.1"/>
    <property type="molecule type" value="Genomic_RNA"/>
</dbReference>
<keyword evidence="8" id="KW-0946">Virion</keyword>
<evidence type="ECO:0000256" key="5">
    <source>
        <dbReference type="ARBA" id="ARBA00022595"/>
    </source>
</evidence>
<comment type="similarity">
    <text evidence="2">Belongs to the orbivirus VP5 family.</text>
</comment>